<gene>
    <name evidence="2" type="ORF">D5R55_22660</name>
</gene>
<name>A0A3Q9F6I0_9BURK</name>
<dbReference type="Proteomes" id="UP000277191">
    <property type="component" value="Chromosome 2"/>
</dbReference>
<evidence type="ECO:0000256" key="1">
    <source>
        <dbReference type="SAM" id="MobiDB-lite"/>
    </source>
</evidence>
<accession>A0A3Q9F6I0</accession>
<organism evidence="2 3">
    <name type="scientific">Burkholderia cenocepacia</name>
    <dbReference type="NCBI Taxonomy" id="95486"/>
    <lineage>
        <taxon>Bacteria</taxon>
        <taxon>Pseudomonadati</taxon>
        <taxon>Pseudomonadota</taxon>
        <taxon>Betaproteobacteria</taxon>
        <taxon>Burkholderiales</taxon>
        <taxon>Burkholderiaceae</taxon>
        <taxon>Burkholderia</taxon>
        <taxon>Burkholderia cepacia complex</taxon>
    </lineage>
</organism>
<evidence type="ECO:0000313" key="3">
    <source>
        <dbReference type="Proteomes" id="UP000277191"/>
    </source>
</evidence>
<evidence type="ECO:0000313" key="2">
    <source>
        <dbReference type="EMBL" id="AZQ53716.1"/>
    </source>
</evidence>
<reference evidence="2 3" key="1">
    <citation type="submission" date="2018-12" db="EMBL/GenBank/DDBJ databases">
        <title>Cadmium resistance mechanism in endophytic bacteria Burkholderia cenocepacia YG-3.</title>
        <authorList>
            <person name="Zhang X."/>
            <person name="Wang X."/>
            <person name="Zhu Y."/>
        </authorList>
    </citation>
    <scope>NUCLEOTIDE SEQUENCE [LARGE SCALE GENOMIC DNA]</scope>
    <source>
        <strain evidence="2 3">YG-3</strain>
    </source>
</reference>
<dbReference type="EMBL" id="CP034546">
    <property type="protein sequence ID" value="AZQ53716.1"/>
    <property type="molecule type" value="Genomic_DNA"/>
</dbReference>
<sequence>MYGSTSRMNRAGRSTGTARRPFDAWNPVEREMHSRKIRNMSLTRLAIRDVLWSFIFIPHVLPCRFLIARKHSGLLGRSTTVRAVDRTGAACSPTRSGLSIPQLIREPVPLPVA</sequence>
<dbReference type="AlphaFoldDB" id="A0A3Q9F6I0"/>
<proteinExistence type="predicted"/>
<feature type="region of interest" description="Disordered" evidence="1">
    <location>
        <begin position="1"/>
        <end position="22"/>
    </location>
</feature>
<protein>
    <submittedName>
        <fullName evidence="2">Uncharacterized protein</fullName>
    </submittedName>
</protein>
<feature type="compositionally biased region" description="Polar residues" evidence="1">
    <location>
        <begin position="1"/>
        <end position="17"/>
    </location>
</feature>